<evidence type="ECO:0000256" key="9">
    <source>
        <dbReference type="SAM" id="MobiDB-lite"/>
    </source>
</evidence>
<keyword evidence="7 8" id="KW-0539">Nucleus</keyword>
<dbReference type="GeneID" id="7051301"/>
<dbReference type="InterPro" id="IPR012677">
    <property type="entry name" value="Nucleotide-bd_a/b_plait_sf"/>
</dbReference>
<evidence type="ECO:0000256" key="1">
    <source>
        <dbReference type="ARBA" id="ARBA00004567"/>
    </source>
</evidence>
<accession>B6K4N1</accession>
<evidence type="ECO:0000256" key="8">
    <source>
        <dbReference type="PROSITE-ProRule" id="PRU00804"/>
    </source>
</evidence>
<evidence type="ECO:0000256" key="7">
    <source>
        <dbReference type="ARBA" id="ARBA00023242"/>
    </source>
</evidence>
<dbReference type="Proteomes" id="UP000001744">
    <property type="component" value="Unassembled WGS sequence"/>
</dbReference>
<feature type="compositionally biased region" description="Polar residues" evidence="9">
    <location>
        <begin position="1"/>
        <end position="21"/>
    </location>
</feature>
<sequence>MNFTPSMNSVSTTPMNRSLQPLSVDDLRSPSPQKSFNRAAGVRPAAPGQEKRFVPSHLAHLAASQRRYAPDVSSPLVDVYDSPSSIRTSNSPPSKFGGPSFGTPKPFLRPNRLGAGAAVEDAPPTQSIYDFPTSRQSHALRLDSAPVSTLPVQSKSTLLTNTTVSAPPPNQQSQNQSTSVIVFGFPPALTTHVLNEFSRFGPITNHTAMAKNGEGASYNSQINAQGNWVQLTYANLEAAARAVQANGTIIADSYMVGCVYAPTHKPGVPSGARNNVALDIEMMDAEANAAFPSKPVVSEAPEVGRKIVVKDTDKIFKTNKTNTNRNWLWGNAASGAEFEKSRDSTLTPVAGTDVQGSSGSAAAAAAASTAGEKSFVGKVTDIVLHTLFGF</sequence>
<gene>
    <name evidence="12" type="primary">nup40</name>
    <name evidence="11" type="ORF">SJAG_03593</name>
</gene>
<dbReference type="GO" id="GO:0003676">
    <property type="term" value="F:nucleic acid binding"/>
    <property type="evidence" value="ECO:0007669"/>
    <property type="project" value="InterPro"/>
</dbReference>
<keyword evidence="4" id="KW-0653">Protein transport</keyword>
<evidence type="ECO:0000256" key="2">
    <source>
        <dbReference type="ARBA" id="ARBA00022448"/>
    </source>
</evidence>
<dbReference type="Pfam" id="PF05172">
    <property type="entry name" value="RRM_Nup35"/>
    <property type="match status" value="1"/>
</dbReference>
<dbReference type="GO" id="GO:0017056">
    <property type="term" value="F:structural constituent of nuclear pore"/>
    <property type="evidence" value="ECO:0000318"/>
    <property type="project" value="GO_Central"/>
</dbReference>
<protein>
    <submittedName>
        <fullName evidence="11">Nucleoporin Nup40</fullName>
    </submittedName>
</protein>
<keyword evidence="5" id="KW-0811">Translocation</keyword>
<dbReference type="HOGENOM" id="CLU_752623_0_0_1"/>
<evidence type="ECO:0000256" key="5">
    <source>
        <dbReference type="ARBA" id="ARBA00023010"/>
    </source>
</evidence>
<dbReference type="eggNOG" id="ENOG502QWFW">
    <property type="taxonomic scope" value="Eukaryota"/>
</dbReference>
<dbReference type="PANTHER" id="PTHR21527:SF6">
    <property type="entry name" value="NUCLEOPORIN NUP35"/>
    <property type="match status" value="1"/>
</dbReference>
<proteinExistence type="predicted"/>
<evidence type="ECO:0000259" key="10">
    <source>
        <dbReference type="PROSITE" id="PS51472"/>
    </source>
</evidence>
<evidence type="ECO:0000256" key="6">
    <source>
        <dbReference type="ARBA" id="ARBA00023132"/>
    </source>
</evidence>
<dbReference type="STRING" id="402676.B6K4N1"/>
<dbReference type="InterPro" id="IPR035979">
    <property type="entry name" value="RBD_domain_sf"/>
</dbReference>
<name>B6K4N1_SCHJY</name>
<keyword evidence="13" id="KW-1185">Reference proteome</keyword>
<comment type="subcellular location">
    <subcellularLocation>
        <location evidence="1">Nucleus</location>
        <location evidence="1">Nuclear pore complex</location>
    </subcellularLocation>
</comment>
<dbReference type="PROSITE" id="PS51472">
    <property type="entry name" value="RRM_NUP35"/>
    <property type="match status" value="1"/>
</dbReference>
<dbReference type="InterPro" id="IPR007846">
    <property type="entry name" value="RRM_NUP35_dom"/>
</dbReference>
<dbReference type="AlphaFoldDB" id="B6K4N1"/>
<dbReference type="VEuPathDB" id="FungiDB:SJAG_03593"/>
<feature type="compositionally biased region" description="Polar residues" evidence="9">
    <location>
        <begin position="82"/>
        <end position="93"/>
    </location>
</feature>
<dbReference type="GO" id="GO:0044615">
    <property type="term" value="C:nuclear pore nuclear basket"/>
    <property type="evidence" value="ECO:0000318"/>
    <property type="project" value="GO_Central"/>
</dbReference>
<evidence type="ECO:0000313" key="11">
    <source>
        <dbReference type="EMBL" id="EEB08438.2"/>
    </source>
</evidence>
<evidence type="ECO:0000313" key="13">
    <source>
        <dbReference type="Proteomes" id="UP000001744"/>
    </source>
</evidence>
<organism evidence="11 13">
    <name type="scientific">Schizosaccharomyces japonicus (strain yFS275 / FY16936)</name>
    <name type="common">Fission yeast</name>
    <dbReference type="NCBI Taxonomy" id="402676"/>
    <lineage>
        <taxon>Eukaryota</taxon>
        <taxon>Fungi</taxon>
        <taxon>Dikarya</taxon>
        <taxon>Ascomycota</taxon>
        <taxon>Taphrinomycotina</taxon>
        <taxon>Schizosaccharomycetes</taxon>
        <taxon>Schizosaccharomycetales</taxon>
        <taxon>Schizosaccharomycetaceae</taxon>
        <taxon>Schizosaccharomyces</taxon>
    </lineage>
</organism>
<keyword evidence="3 8" id="KW-0509">mRNA transport</keyword>
<dbReference type="SUPFAM" id="SSF54928">
    <property type="entry name" value="RNA-binding domain, RBD"/>
    <property type="match status" value="1"/>
</dbReference>
<dbReference type="CDD" id="cd12721">
    <property type="entry name" value="RRM_Nup53p_fungi"/>
    <property type="match status" value="1"/>
</dbReference>
<feature type="region of interest" description="Disordered" evidence="9">
    <location>
        <begin position="1"/>
        <end position="51"/>
    </location>
</feature>
<dbReference type="GO" id="GO:0051028">
    <property type="term" value="P:mRNA transport"/>
    <property type="evidence" value="ECO:0007669"/>
    <property type="project" value="UniProtKB-UniRule"/>
</dbReference>
<evidence type="ECO:0000256" key="4">
    <source>
        <dbReference type="ARBA" id="ARBA00022927"/>
    </source>
</evidence>
<dbReference type="JaponicusDB" id="SJAG_03593">
    <property type="gene designation" value="nup40"/>
</dbReference>
<feature type="region of interest" description="Disordered" evidence="9">
    <location>
        <begin position="70"/>
        <end position="106"/>
    </location>
</feature>
<dbReference type="GO" id="GO:0005543">
    <property type="term" value="F:phospholipid binding"/>
    <property type="evidence" value="ECO:0000318"/>
    <property type="project" value="GO_Central"/>
</dbReference>
<dbReference type="GO" id="GO:0006999">
    <property type="term" value="P:nuclear pore organization"/>
    <property type="evidence" value="ECO:0000318"/>
    <property type="project" value="GO_Central"/>
</dbReference>
<dbReference type="Gene3D" id="3.30.70.330">
    <property type="match status" value="1"/>
</dbReference>
<reference evidence="11 13" key="1">
    <citation type="journal article" date="2011" name="Science">
        <title>Comparative functional genomics of the fission yeasts.</title>
        <authorList>
            <person name="Rhind N."/>
            <person name="Chen Z."/>
            <person name="Yassour M."/>
            <person name="Thompson D.A."/>
            <person name="Haas B.J."/>
            <person name="Habib N."/>
            <person name="Wapinski I."/>
            <person name="Roy S."/>
            <person name="Lin M.F."/>
            <person name="Heiman D.I."/>
            <person name="Young S.K."/>
            <person name="Furuya K."/>
            <person name="Guo Y."/>
            <person name="Pidoux A."/>
            <person name="Chen H.M."/>
            <person name="Robbertse B."/>
            <person name="Goldberg J.M."/>
            <person name="Aoki K."/>
            <person name="Bayne E.H."/>
            <person name="Berlin A.M."/>
            <person name="Desjardins C.A."/>
            <person name="Dobbs E."/>
            <person name="Dukaj L."/>
            <person name="Fan L."/>
            <person name="FitzGerald M.G."/>
            <person name="French C."/>
            <person name="Gujja S."/>
            <person name="Hansen K."/>
            <person name="Keifenheim D."/>
            <person name="Levin J.Z."/>
            <person name="Mosher R.A."/>
            <person name="Mueller C.A."/>
            <person name="Pfiffner J."/>
            <person name="Priest M."/>
            <person name="Russ C."/>
            <person name="Smialowska A."/>
            <person name="Swoboda P."/>
            <person name="Sykes S.M."/>
            <person name="Vaughn M."/>
            <person name="Vengrova S."/>
            <person name="Yoder R."/>
            <person name="Zeng Q."/>
            <person name="Allshire R."/>
            <person name="Baulcombe D."/>
            <person name="Birren B.W."/>
            <person name="Brown W."/>
            <person name="Ekwall K."/>
            <person name="Kellis M."/>
            <person name="Leatherwood J."/>
            <person name="Levin H."/>
            <person name="Margalit H."/>
            <person name="Martienssen R."/>
            <person name="Nieduszynski C.A."/>
            <person name="Spatafora J.W."/>
            <person name="Friedman N."/>
            <person name="Dalgaard J.Z."/>
            <person name="Baumann P."/>
            <person name="Niki H."/>
            <person name="Regev A."/>
            <person name="Nusbaum C."/>
        </authorList>
    </citation>
    <scope>NUCLEOTIDE SEQUENCE [LARGE SCALE GENOMIC DNA]</scope>
    <source>
        <strain evidence="13">yFS275 / FY16936</strain>
    </source>
</reference>
<keyword evidence="2 8" id="KW-0813">Transport</keyword>
<feature type="domain" description="RRM Nup35-type" evidence="10">
    <location>
        <begin position="174"/>
        <end position="268"/>
    </location>
</feature>
<dbReference type="EMBL" id="KE651167">
    <property type="protein sequence ID" value="EEB08438.2"/>
    <property type="molecule type" value="Genomic_DNA"/>
</dbReference>
<dbReference type="GO" id="GO:0006607">
    <property type="term" value="P:NLS-bearing protein import into nucleus"/>
    <property type="evidence" value="ECO:0000318"/>
    <property type="project" value="GO_Central"/>
</dbReference>
<dbReference type="PANTHER" id="PTHR21527">
    <property type="entry name" value="NUCLEOPORIN NUP35"/>
    <property type="match status" value="1"/>
</dbReference>
<dbReference type="OrthoDB" id="1733656at2759"/>
<dbReference type="GO" id="GO:0044613">
    <property type="term" value="C:nuclear pore central transport channel"/>
    <property type="evidence" value="ECO:0000318"/>
    <property type="project" value="GO_Central"/>
</dbReference>
<dbReference type="OMA" id="MVGCIYS"/>
<dbReference type="GO" id="GO:0034399">
    <property type="term" value="C:nuclear periphery"/>
    <property type="evidence" value="ECO:0007669"/>
    <property type="project" value="EnsemblFungi"/>
</dbReference>
<evidence type="ECO:0000256" key="3">
    <source>
        <dbReference type="ARBA" id="ARBA00022816"/>
    </source>
</evidence>
<dbReference type="RefSeq" id="XP_002174731.2">
    <property type="nucleotide sequence ID" value="XM_002174695.2"/>
</dbReference>
<keyword evidence="6 8" id="KW-0906">Nuclear pore complex</keyword>
<evidence type="ECO:0000313" key="12">
    <source>
        <dbReference type="JaponicusDB" id="SJAG_03593"/>
    </source>
</evidence>